<proteinExistence type="predicted"/>
<accession>X0UHR8</accession>
<feature type="non-terminal residue" evidence="1">
    <location>
        <position position="288"/>
    </location>
</feature>
<comment type="caution">
    <text evidence="1">The sequence shown here is derived from an EMBL/GenBank/DDBJ whole genome shotgun (WGS) entry which is preliminary data.</text>
</comment>
<name>X0UHR8_9ZZZZ</name>
<organism evidence="1">
    <name type="scientific">marine sediment metagenome</name>
    <dbReference type="NCBI Taxonomy" id="412755"/>
    <lineage>
        <taxon>unclassified sequences</taxon>
        <taxon>metagenomes</taxon>
        <taxon>ecological metagenomes</taxon>
    </lineage>
</organism>
<dbReference type="AlphaFoldDB" id="X0UHR8"/>
<sequence length="288" mass="31095">VQFAQTEPVRGGGTAGALVSAASLGANLFGQFTDASQKRGIAEAESAEKTALGQLESKLINIKQAGATGGVEDVRWEQDLALSKFNTQNPEYVRAGGAVFKTATGRDVAGLTLEEQGEIKRGQEAMDNGHGNVSFSDETNEALKEQYFQLKGQDFIATKELKQIELSKAVASQKKAKQAQVAMTHFQSMAKTFDESTVLSTNNVVANFQADQNTQQEGLFTINKIRGEVNTMIRDLGVLGTDPNVMAFTKPILDKLKTAEDLLLKKISTEAYEANSKNDLAMSDAMFT</sequence>
<gene>
    <name evidence="1" type="ORF">S01H1_20143</name>
</gene>
<feature type="non-terminal residue" evidence="1">
    <location>
        <position position="1"/>
    </location>
</feature>
<dbReference type="EMBL" id="BARS01010976">
    <property type="protein sequence ID" value="GAF98846.1"/>
    <property type="molecule type" value="Genomic_DNA"/>
</dbReference>
<reference evidence="1" key="1">
    <citation type="journal article" date="2014" name="Front. Microbiol.">
        <title>High frequency of phylogenetically diverse reductive dehalogenase-homologous genes in deep subseafloor sedimentary metagenomes.</title>
        <authorList>
            <person name="Kawai M."/>
            <person name="Futagami T."/>
            <person name="Toyoda A."/>
            <person name="Takaki Y."/>
            <person name="Nishi S."/>
            <person name="Hori S."/>
            <person name="Arai W."/>
            <person name="Tsubouchi T."/>
            <person name="Morono Y."/>
            <person name="Uchiyama I."/>
            <person name="Ito T."/>
            <person name="Fujiyama A."/>
            <person name="Inagaki F."/>
            <person name="Takami H."/>
        </authorList>
    </citation>
    <scope>NUCLEOTIDE SEQUENCE</scope>
    <source>
        <strain evidence="1">Expedition CK06-06</strain>
    </source>
</reference>
<protein>
    <submittedName>
        <fullName evidence="1">Uncharacterized protein</fullName>
    </submittedName>
</protein>
<evidence type="ECO:0000313" key="1">
    <source>
        <dbReference type="EMBL" id="GAF98846.1"/>
    </source>
</evidence>